<dbReference type="Pfam" id="PF07983">
    <property type="entry name" value="X8"/>
    <property type="match status" value="1"/>
</dbReference>
<dbReference type="OrthoDB" id="421038at2759"/>
<dbReference type="GO" id="GO:0005621">
    <property type="term" value="C:cellular bud scar"/>
    <property type="evidence" value="ECO:0007669"/>
    <property type="project" value="EnsemblFungi"/>
</dbReference>
<evidence type="ECO:0000259" key="13">
    <source>
        <dbReference type="SMART" id="SM00768"/>
    </source>
</evidence>
<evidence type="ECO:0000313" key="14">
    <source>
        <dbReference type="EMBL" id="ODQ79188.1"/>
    </source>
</evidence>
<dbReference type="EC" id="2.4.1.-" evidence="10"/>
<keyword evidence="5" id="KW-0732">Signal</keyword>
<dbReference type="GO" id="GO:0030447">
    <property type="term" value="P:filamentous growth"/>
    <property type="evidence" value="ECO:0007669"/>
    <property type="project" value="EnsemblFungi"/>
</dbReference>
<dbReference type="SUPFAM" id="SSF51445">
    <property type="entry name" value="(Trans)glycosidases"/>
    <property type="match status" value="1"/>
</dbReference>
<dbReference type="InterPro" id="IPR004886">
    <property type="entry name" value="Glucanosyltransferase"/>
</dbReference>
<evidence type="ECO:0000256" key="10">
    <source>
        <dbReference type="RuleBase" id="RU361209"/>
    </source>
</evidence>
<keyword evidence="10" id="KW-0808">Transferase</keyword>
<dbReference type="GO" id="GO:0000902">
    <property type="term" value="P:cell morphogenesis"/>
    <property type="evidence" value="ECO:0007669"/>
    <property type="project" value="EnsemblFungi"/>
</dbReference>
<keyword evidence="15" id="KW-1185">Reference proteome</keyword>
<gene>
    <name evidence="14" type="ORF">BABINDRAFT_63949</name>
</gene>
<dbReference type="InterPro" id="IPR012946">
    <property type="entry name" value="X8"/>
</dbReference>
<keyword evidence="6 10" id="KW-0472">Membrane</keyword>
<dbReference type="GO" id="GO:0034399">
    <property type="term" value="C:nuclear periphery"/>
    <property type="evidence" value="ECO:0007669"/>
    <property type="project" value="EnsemblFungi"/>
</dbReference>
<dbReference type="Gene3D" id="1.20.58.1040">
    <property type="match status" value="1"/>
</dbReference>
<evidence type="ECO:0000256" key="8">
    <source>
        <dbReference type="ARBA" id="ARBA00023180"/>
    </source>
</evidence>
<dbReference type="FunFam" id="3.20.20.80:FF:000038">
    <property type="entry name" value="1,3-beta-glucanosyltransferase"/>
    <property type="match status" value="1"/>
</dbReference>
<dbReference type="EMBL" id="KV454433">
    <property type="protein sequence ID" value="ODQ79188.1"/>
    <property type="molecule type" value="Genomic_DNA"/>
</dbReference>
<dbReference type="GO" id="GO:0035840">
    <property type="term" value="C:old growing cell tip"/>
    <property type="evidence" value="ECO:0007669"/>
    <property type="project" value="EnsemblFungi"/>
</dbReference>
<dbReference type="PANTHER" id="PTHR31468:SF2">
    <property type="entry name" value="1,3-BETA-GLUCANOSYLTRANSFERASE GAS1"/>
    <property type="match status" value="1"/>
</dbReference>
<feature type="transmembrane region" description="Helical" evidence="12">
    <location>
        <begin position="494"/>
        <end position="516"/>
    </location>
</feature>
<dbReference type="GO" id="GO:0071940">
    <property type="term" value="P:fungal-type cell wall assembly"/>
    <property type="evidence" value="ECO:0007669"/>
    <property type="project" value="EnsemblFungi"/>
</dbReference>
<dbReference type="Pfam" id="PF03198">
    <property type="entry name" value="Glyco_hydro_72"/>
    <property type="match status" value="1"/>
</dbReference>
<dbReference type="GO" id="GO:0045121">
    <property type="term" value="C:membrane raft"/>
    <property type="evidence" value="ECO:0007669"/>
    <property type="project" value="EnsemblFungi"/>
</dbReference>
<evidence type="ECO:0000256" key="3">
    <source>
        <dbReference type="ARBA" id="ARBA00007528"/>
    </source>
</evidence>
<dbReference type="PANTHER" id="PTHR31468">
    <property type="entry name" value="1,3-BETA-GLUCANOSYLTRANSFERASE GAS1"/>
    <property type="match status" value="1"/>
</dbReference>
<dbReference type="GO" id="GO:0042124">
    <property type="term" value="F:1,3-beta-glucanosyltransferase activity"/>
    <property type="evidence" value="ECO:0007669"/>
    <property type="project" value="EnsemblFungi"/>
</dbReference>
<dbReference type="GO" id="GO:0000917">
    <property type="term" value="P:division septum assembly"/>
    <property type="evidence" value="ECO:0007669"/>
    <property type="project" value="EnsemblFungi"/>
</dbReference>
<evidence type="ECO:0000256" key="2">
    <source>
        <dbReference type="ARBA" id="ARBA00004589"/>
    </source>
</evidence>
<dbReference type="GO" id="GO:0031507">
    <property type="term" value="P:heterochromatin formation"/>
    <property type="evidence" value="ECO:0007669"/>
    <property type="project" value="EnsemblFungi"/>
</dbReference>
<evidence type="ECO:0000256" key="4">
    <source>
        <dbReference type="ARBA" id="ARBA00022622"/>
    </source>
</evidence>
<evidence type="ECO:0000256" key="5">
    <source>
        <dbReference type="ARBA" id="ARBA00022729"/>
    </source>
</evidence>
<dbReference type="AlphaFoldDB" id="A0A1E3QNH7"/>
<feature type="domain" description="X8" evidence="13">
    <location>
        <begin position="358"/>
        <end position="446"/>
    </location>
</feature>
<keyword evidence="8" id="KW-0325">Glycoprotein</keyword>
<evidence type="ECO:0000256" key="12">
    <source>
        <dbReference type="SAM" id="Phobius"/>
    </source>
</evidence>
<dbReference type="GO" id="GO:1905897">
    <property type="term" value="P:regulation of response to endoplasmic reticulum stress"/>
    <property type="evidence" value="ECO:0007669"/>
    <property type="project" value="EnsemblFungi"/>
</dbReference>
<sequence>MAVAADVPAIEIVGNKFFYSNNGSQFYMRGIAYQADVANSSSTTFSDPLADAAACKRDIQYFTDLNTNVLRVYAVNTSLDHDDCMTQLADAGIYVILDLSEPDLSINRESPSWTIELYNRYTSVVDMFANYTNTLGFFAGNEVTNNNTNTDASAFVKAALRDTKAYIKSKSYRSIPVGYSSNDDADTRVAIADYFVCGSDDEKADFYGINMYEWCGASSYTTSGYSDRSADFANLSVPIFFSEYGCNTIQPRTFTEIATLFGSDMTNLWSGGIVYMYFEEANNYGLVSLSGSSISTMVDYKYYSSEINSISPSSAKSSDQTATASELSCPSQYSNWMASTDLPPTPDQSVCECLSNSLACTVKTSVDVSDYASMYSYYCGVVDCSAINSNGTSGVYGMYSFCSDFEKLSYVMNLYYISQGKSSSACDYSGSATLNTKTSAASSCGSVLSNASASNTVAASSGSKTTGTSKSSGTSSSKSTSSGKSAAHTLRAPALNGVAVAAFVVSFFACGLSVVLM</sequence>
<evidence type="ECO:0000256" key="9">
    <source>
        <dbReference type="ARBA" id="ARBA00023288"/>
    </source>
</evidence>
<comment type="function">
    <text evidence="10">Splits internally a 1,3-beta-glucan molecule and transfers the newly generated reducing end (the donor) to the non-reducing end of another 1,3-beta-glucan molecule (the acceptor) forming a 1,3-beta linkage, resulting in the elongation of 1,3-beta-glucan chains in the cell wall.</text>
</comment>
<keyword evidence="9 10" id="KW-0449">Lipoprotein</keyword>
<feature type="region of interest" description="Disordered" evidence="11">
    <location>
        <begin position="457"/>
        <end position="483"/>
    </location>
</feature>
<dbReference type="GO" id="GO:0000936">
    <property type="term" value="C:primary cell septum"/>
    <property type="evidence" value="ECO:0007669"/>
    <property type="project" value="EnsemblFungi"/>
</dbReference>
<dbReference type="GO" id="GO:0043188">
    <property type="term" value="C:cell septum edging"/>
    <property type="evidence" value="ECO:0007669"/>
    <property type="project" value="EnsemblFungi"/>
</dbReference>
<keyword evidence="12" id="KW-1133">Transmembrane helix</keyword>
<dbReference type="GO" id="GO:0098552">
    <property type="term" value="C:side of membrane"/>
    <property type="evidence" value="ECO:0007669"/>
    <property type="project" value="UniProtKB-KW"/>
</dbReference>
<keyword evidence="12" id="KW-0812">Transmembrane</keyword>
<dbReference type="InterPro" id="IPR017853">
    <property type="entry name" value="GH"/>
</dbReference>
<dbReference type="GO" id="GO:0030445">
    <property type="term" value="C:yeast-form cell wall"/>
    <property type="evidence" value="ECO:0007669"/>
    <property type="project" value="UniProtKB-ARBA"/>
</dbReference>
<evidence type="ECO:0000256" key="6">
    <source>
        <dbReference type="ARBA" id="ARBA00023136"/>
    </source>
</evidence>
<organism evidence="14 15">
    <name type="scientific">Babjeviella inositovora NRRL Y-12698</name>
    <dbReference type="NCBI Taxonomy" id="984486"/>
    <lineage>
        <taxon>Eukaryota</taxon>
        <taxon>Fungi</taxon>
        <taxon>Dikarya</taxon>
        <taxon>Ascomycota</taxon>
        <taxon>Saccharomycotina</taxon>
        <taxon>Pichiomycetes</taxon>
        <taxon>Serinales incertae sedis</taxon>
        <taxon>Babjeviella</taxon>
    </lineage>
</organism>
<dbReference type="GO" id="GO:0005886">
    <property type="term" value="C:plasma membrane"/>
    <property type="evidence" value="ECO:0007669"/>
    <property type="project" value="UniProtKB-SubCell"/>
</dbReference>
<dbReference type="Proteomes" id="UP000094336">
    <property type="component" value="Unassembled WGS sequence"/>
</dbReference>
<dbReference type="GO" id="GO:0030134">
    <property type="term" value="C:COPII-coated ER to Golgi transport vesicle"/>
    <property type="evidence" value="ECO:0007669"/>
    <property type="project" value="EnsemblFungi"/>
</dbReference>
<evidence type="ECO:0000256" key="1">
    <source>
        <dbReference type="ARBA" id="ARBA00004196"/>
    </source>
</evidence>
<proteinExistence type="inferred from homology"/>
<keyword evidence="7" id="KW-1015">Disulfide bond</keyword>
<accession>A0A1E3QNH7</accession>
<reference evidence="15" key="1">
    <citation type="submission" date="2016-05" db="EMBL/GenBank/DDBJ databases">
        <title>Comparative genomics of biotechnologically important yeasts.</title>
        <authorList>
            <consortium name="DOE Joint Genome Institute"/>
            <person name="Riley R."/>
            <person name="Haridas S."/>
            <person name="Wolfe K.H."/>
            <person name="Lopes M.R."/>
            <person name="Hittinger C.T."/>
            <person name="Goker M."/>
            <person name="Salamov A."/>
            <person name="Wisecaver J."/>
            <person name="Long T.M."/>
            <person name="Aerts A.L."/>
            <person name="Barry K."/>
            <person name="Choi C."/>
            <person name="Clum A."/>
            <person name="Coughlan A.Y."/>
            <person name="Deshpande S."/>
            <person name="Douglass A.P."/>
            <person name="Hanson S.J."/>
            <person name="Klenk H.-P."/>
            <person name="Labutti K."/>
            <person name="Lapidus A."/>
            <person name="Lindquist E."/>
            <person name="Lipzen A."/>
            <person name="Meier-Kolthoff J.P."/>
            <person name="Ohm R.A."/>
            <person name="Otillar R.P."/>
            <person name="Pangilinan J."/>
            <person name="Peng Y."/>
            <person name="Rokas A."/>
            <person name="Rosa C.A."/>
            <person name="Scheuner C."/>
            <person name="Sibirny A.A."/>
            <person name="Slot J.C."/>
            <person name="Stielow J.B."/>
            <person name="Sun H."/>
            <person name="Kurtzman C.P."/>
            <person name="Blackwell M."/>
            <person name="Grigoriev I.V."/>
            <person name="Jeffries T.W."/>
        </authorList>
    </citation>
    <scope>NUCLEOTIDE SEQUENCE [LARGE SCALE GENOMIC DNA]</scope>
    <source>
        <strain evidence="15">NRRL Y-12698</strain>
    </source>
</reference>
<protein>
    <recommendedName>
        <fullName evidence="10">1,3-beta-glucanosyltransferase</fullName>
        <ecNumber evidence="10">2.4.1.-</ecNumber>
    </recommendedName>
</protein>
<dbReference type="SMART" id="SM00768">
    <property type="entry name" value="X8"/>
    <property type="match status" value="1"/>
</dbReference>
<comment type="subcellular location">
    <subcellularLocation>
        <location evidence="1">Cell envelope</location>
    </subcellularLocation>
    <subcellularLocation>
        <location evidence="10">Cell membrane</location>
        <topology evidence="10">Lipid-anchor</topology>
        <topology evidence="10">GPI-anchor</topology>
    </subcellularLocation>
    <subcellularLocation>
        <location evidence="2">Membrane</location>
        <topology evidence="2">Lipid-anchor</topology>
        <topology evidence="2">GPI-anchor</topology>
    </subcellularLocation>
</comment>
<evidence type="ECO:0000256" key="7">
    <source>
        <dbReference type="ARBA" id="ARBA00023157"/>
    </source>
</evidence>
<dbReference type="STRING" id="984486.A0A1E3QNH7"/>
<dbReference type="GeneID" id="30150272"/>
<dbReference type="RefSeq" id="XP_018984516.1">
    <property type="nucleotide sequence ID" value="XM_019132419.1"/>
</dbReference>
<dbReference type="GO" id="GO:0035841">
    <property type="term" value="C:new growing cell tip"/>
    <property type="evidence" value="ECO:0007669"/>
    <property type="project" value="EnsemblFungi"/>
</dbReference>
<evidence type="ECO:0000256" key="11">
    <source>
        <dbReference type="SAM" id="MobiDB-lite"/>
    </source>
</evidence>
<keyword evidence="4 10" id="KW-0336">GPI-anchor</keyword>
<dbReference type="Gene3D" id="3.20.20.80">
    <property type="entry name" value="Glycosidases"/>
    <property type="match status" value="1"/>
</dbReference>
<name>A0A1E3QNH7_9ASCO</name>
<dbReference type="GO" id="GO:0007163">
    <property type="term" value="P:establishment or maintenance of cell polarity"/>
    <property type="evidence" value="ECO:0007669"/>
    <property type="project" value="EnsemblFungi"/>
</dbReference>
<evidence type="ECO:0000313" key="15">
    <source>
        <dbReference type="Proteomes" id="UP000094336"/>
    </source>
</evidence>
<comment type="similarity">
    <text evidence="3 10">Belongs to the glycosyl hydrolase 72 family.</text>
</comment>
<dbReference type="GO" id="GO:0071970">
    <property type="term" value="P:fungal-type cell wall (1-&gt;3)-beta-D-glucan biosynthetic process"/>
    <property type="evidence" value="ECO:0007669"/>
    <property type="project" value="EnsemblFungi"/>
</dbReference>